<dbReference type="GeneID" id="87924057"/>
<dbReference type="Proteomes" id="UP001273209">
    <property type="component" value="Unassembled WGS sequence"/>
</dbReference>
<name>A0AAE1I8U0_9HYPO</name>
<gene>
    <name evidence="2" type="ORF">Triagg1_9219</name>
</gene>
<dbReference type="AlphaFoldDB" id="A0AAE1I8U0"/>
<evidence type="ECO:0000256" key="1">
    <source>
        <dbReference type="SAM" id="MobiDB-lite"/>
    </source>
</evidence>
<feature type="region of interest" description="Disordered" evidence="1">
    <location>
        <begin position="144"/>
        <end position="163"/>
    </location>
</feature>
<feature type="compositionally biased region" description="Basic and acidic residues" evidence="1">
    <location>
        <begin position="31"/>
        <end position="42"/>
    </location>
</feature>
<comment type="caution">
    <text evidence="2">The sequence shown here is derived from an EMBL/GenBank/DDBJ whole genome shotgun (WGS) entry which is preliminary data.</text>
</comment>
<feature type="region of interest" description="Disordered" evidence="1">
    <location>
        <begin position="31"/>
        <end position="77"/>
    </location>
</feature>
<reference evidence="2" key="1">
    <citation type="submission" date="2023-11" db="EMBL/GenBank/DDBJ databases">
        <title>The genome sequences of three competitors of mushroom-forming fungi.</title>
        <authorList>
            <person name="Beijen E."/>
            <person name="Ohm R.A."/>
        </authorList>
    </citation>
    <scope>NUCLEOTIDE SEQUENCE</scope>
    <source>
        <strain evidence="2">CBS 100526</strain>
    </source>
</reference>
<organism evidence="2 3">
    <name type="scientific">Trichoderma aggressivum f. europaeum</name>
    <dbReference type="NCBI Taxonomy" id="173218"/>
    <lineage>
        <taxon>Eukaryota</taxon>
        <taxon>Fungi</taxon>
        <taxon>Dikarya</taxon>
        <taxon>Ascomycota</taxon>
        <taxon>Pezizomycotina</taxon>
        <taxon>Sordariomycetes</taxon>
        <taxon>Hypocreomycetidae</taxon>
        <taxon>Hypocreales</taxon>
        <taxon>Hypocreaceae</taxon>
        <taxon>Trichoderma</taxon>
    </lineage>
</organism>
<accession>A0AAE1I8U0</accession>
<proteinExistence type="predicted"/>
<dbReference type="RefSeq" id="XP_062751828.1">
    <property type="nucleotide sequence ID" value="XM_062904153.1"/>
</dbReference>
<sequence length="220" mass="24129">MCLQPRDTISEEDVIPFQIAVHDGEKNLKEQVDGVDQHRQQEQPRFSRHHGGIPSGRAGDCLADEEARRGGKRQGEEEAKDCFLSASGLVLLKLRHELRFRRGVQEGGELGNLALALVGGSWTGQSSCSWRVAAAYQGMTKDEEQGAKDARWPQAGRANGCDGRRFRGGTSTSRFVGERQLGEEKLVTSPGISGDTWARFWQRQPSQPARICGPVLGCGD</sequence>
<evidence type="ECO:0000313" key="2">
    <source>
        <dbReference type="EMBL" id="KAK4064063.1"/>
    </source>
</evidence>
<keyword evidence="3" id="KW-1185">Reference proteome</keyword>
<dbReference type="EMBL" id="JAWRVG010000050">
    <property type="protein sequence ID" value="KAK4064063.1"/>
    <property type="molecule type" value="Genomic_DNA"/>
</dbReference>
<evidence type="ECO:0000313" key="3">
    <source>
        <dbReference type="Proteomes" id="UP001273209"/>
    </source>
</evidence>
<feature type="compositionally biased region" description="Basic and acidic residues" evidence="1">
    <location>
        <begin position="65"/>
        <end position="77"/>
    </location>
</feature>
<protein>
    <submittedName>
        <fullName evidence="2">Uncharacterized protein</fullName>
    </submittedName>
</protein>